<protein>
    <submittedName>
        <fullName evidence="1">Uncharacterized protein</fullName>
    </submittedName>
</protein>
<evidence type="ECO:0000313" key="2">
    <source>
        <dbReference type="Proteomes" id="UP000289437"/>
    </source>
</evidence>
<gene>
    <name evidence="1" type="ORF">GRAN_4141</name>
</gene>
<sequence>MRAIWMHAPAESGRIFDDIRPMEAEIENVRAEAQTSAPDVG</sequence>
<dbReference type="AlphaFoldDB" id="A0A4Q0SW70"/>
<dbReference type="EMBL" id="RDSM01000003">
    <property type="protein sequence ID" value="RXH55037.1"/>
    <property type="molecule type" value="Genomic_DNA"/>
</dbReference>
<proteinExistence type="predicted"/>
<name>A0A4Q0SW70_9BACT</name>
<comment type="caution">
    <text evidence="1">The sequence shown here is derived from an EMBL/GenBank/DDBJ whole genome shotgun (WGS) entry which is preliminary data.</text>
</comment>
<evidence type="ECO:0000313" key="1">
    <source>
        <dbReference type="EMBL" id="RXH55037.1"/>
    </source>
</evidence>
<organism evidence="1 2">
    <name type="scientific">Granulicella sibirica</name>
    <dbReference type="NCBI Taxonomy" id="2479048"/>
    <lineage>
        <taxon>Bacteria</taxon>
        <taxon>Pseudomonadati</taxon>
        <taxon>Acidobacteriota</taxon>
        <taxon>Terriglobia</taxon>
        <taxon>Terriglobales</taxon>
        <taxon>Acidobacteriaceae</taxon>
        <taxon>Granulicella</taxon>
    </lineage>
</organism>
<keyword evidence="2" id="KW-1185">Reference proteome</keyword>
<reference evidence="2" key="2">
    <citation type="submission" date="2019-02" db="EMBL/GenBank/DDBJ databases">
        <title>Granulicella sibirica sp. nov., a psychrotolerant acidobacterium isolated from an organic soil layer in forested tundra, West Siberia.</title>
        <authorList>
            <person name="Oshkin I.Y."/>
            <person name="Kulichevskaya I.S."/>
            <person name="Rijpstra W.I.C."/>
            <person name="Sinninghe Damste J.S."/>
            <person name="Rakitin A.L."/>
            <person name="Ravin N.V."/>
            <person name="Dedysh S.N."/>
        </authorList>
    </citation>
    <scope>NUCLEOTIDE SEQUENCE [LARGE SCALE GENOMIC DNA]</scope>
    <source>
        <strain evidence="2">AF10</strain>
    </source>
</reference>
<dbReference type="Proteomes" id="UP000289437">
    <property type="component" value="Unassembled WGS sequence"/>
</dbReference>
<accession>A0A4Q0SW70</accession>
<reference evidence="1 2" key="1">
    <citation type="submission" date="2018-11" db="EMBL/GenBank/DDBJ databases">
        <authorList>
            <person name="Mardanov A.V."/>
            <person name="Ravin N.V."/>
            <person name="Dedysh S.N."/>
        </authorList>
    </citation>
    <scope>NUCLEOTIDE SEQUENCE [LARGE SCALE GENOMIC DNA]</scope>
    <source>
        <strain evidence="1 2">AF10</strain>
    </source>
</reference>